<keyword evidence="2" id="KW-0472">Membrane</keyword>
<feature type="compositionally biased region" description="Polar residues" evidence="1">
    <location>
        <begin position="168"/>
        <end position="178"/>
    </location>
</feature>
<accession>A0A7S1Y6I2</accession>
<evidence type="ECO:0000313" key="3">
    <source>
        <dbReference type="EMBL" id="CAD9282984.1"/>
    </source>
</evidence>
<protein>
    <submittedName>
        <fullName evidence="3">Uncharacterized protein</fullName>
    </submittedName>
</protein>
<feature type="compositionally biased region" description="Basic and acidic residues" evidence="1">
    <location>
        <begin position="180"/>
        <end position="197"/>
    </location>
</feature>
<sequence length="197" mass="21543">MELLLLSMKERRLASCNLTKSGTKAFNWILVSLAVATMFYIRCICSFVLLVYPGIKSLHQCIQSIRRTADRRDPATPAQIEEDNSEEEGNKDEKGRVVRSVLTSEATAASSFVDDDFLEEDDLLPSVDLPSVRTSTFSPAAAIPATEGDGGGTTGLTSLPAKKETRTTEPMTNSTTTRAWKHDDVEPTERAELSIAT</sequence>
<feature type="compositionally biased region" description="Acidic residues" evidence="1">
    <location>
        <begin position="80"/>
        <end position="90"/>
    </location>
</feature>
<name>A0A7S1Y6I2_9STRA</name>
<evidence type="ECO:0000256" key="2">
    <source>
        <dbReference type="SAM" id="Phobius"/>
    </source>
</evidence>
<reference evidence="3" key="1">
    <citation type="submission" date="2021-01" db="EMBL/GenBank/DDBJ databases">
        <authorList>
            <person name="Corre E."/>
            <person name="Pelletier E."/>
            <person name="Niang G."/>
            <person name="Scheremetjew M."/>
            <person name="Finn R."/>
            <person name="Kale V."/>
            <person name="Holt S."/>
            <person name="Cochrane G."/>
            <person name="Meng A."/>
            <person name="Brown T."/>
            <person name="Cohen L."/>
        </authorList>
    </citation>
    <scope>NUCLEOTIDE SEQUENCE</scope>
    <source>
        <strain evidence="3">CCMP 410</strain>
    </source>
</reference>
<keyword evidence="2" id="KW-1133">Transmembrane helix</keyword>
<keyword evidence="2" id="KW-0812">Transmembrane</keyword>
<gene>
    <name evidence="3" type="ORF">GOCE00092_LOCUS11896</name>
</gene>
<proteinExistence type="predicted"/>
<dbReference type="EMBL" id="HBGK01023065">
    <property type="protein sequence ID" value="CAD9282984.1"/>
    <property type="molecule type" value="Transcribed_RNA"/>
</dbReference>
<feature type="transmembrane region" description="Helical" evidence="2">
    <location>
        <begin position="28"/>
        <end position="52"/>
    </location>
</feature>
<organism evidence="3">
    <name type="scientific">Grammatophora oceanica</name>
    <dbReference type="NCBI Taxonomy" id="210454"/>
    <lineage>
        <taxon>Eukaryota</taxon>
        <taxon>Sar</taxon>
        <taxon>Stramenopiles</taxon>
        <taxon>Ochrophyta</taxon>
        <taxon>Bacillariophyta</taxon>
        <taxon>Fragilariophyceae</taxon>
        <taxon>Fragilariophycidae</taxon>
        <taxon>Rhabdonematales</taxon>
        <taxon>Grammatophoraceae</taxon>
        <taxon>Grammatophora</taxon>
    </lineage>
</organism>
<feature type="region of interest" description="Disordered" evidence="1">
    <location>
        <begin position="141"/>
        <end position="197"/>
    </location>
</feature>
<evidence type="ECO:0000256" key="1">
    <source>
        <dbReference type="SAM" id="MobiDB-lite"/>
    </source>
</evidence>
<dbReference type="AlphaFoldDB" id="A0A7S1Y6I2"/>
<feature type="region of interest" description="Disordered" evidence="1">
    <location>
        <begin position="70"/>
        <end position="96"/>
    </location>
</feature>